<reference evidence="2 3" key="1">
    <citation type="submission" date="2018-11" db="EMBL/GenBank/DDBJ databases">
        <title>Whole genome sequence of Streptomyces paromomycinus NBRC 15454(T).</title>
        <authorList>
            <person name="Komaki H."/>
            <person name="Tamura T."/>
        </authorList>
    </citation>
    <scope>NUCLEOTIDE SEQUENCE [LARGE SCALE GENOMIC DNA]</scope>
    <source>
        <strain evidence="2 3">NBRC 15454</strain>
    </source>
</reference>
<evidence type="ECO:0000256" key="1">
    <source>
        <dbReference type="SAM" id="MobiDB-lite"/>
    </source>
</evidence>
<feature type="region of interest" description="Disordered" evidence="1">
    <location>
        <begin position="1"/>
        <end position="63"/>
    </location>
</feature>
<dbReference type="Proteomes" id="UP000286746">
    <property type="component" value="Unassembled WGS sequence"/>
</dbReference>
<keyword evidence="3" id="KW-1185">Reference proteome</keyword>
<feature type="compositionally biased region" description="Pro residues" evidence="1">
    <location>
        <begin position="1"/>
        <end position="13"/>
    </location>
</feature>
<dbReference type="RefSeq" id="WP_246177545.1">
    <property type="nucleotide sequence ID" value="NZ_BHZD01000001.1"/>
</dbReference>
<comment type="caution">
    <text evidence="2">The sequence shown here is derived from an EMBL/GenBank/DDBJ whole genome shotgun (WGS) entry which is preliminary data.</text>
</comment>
<proteinExistence type="predicted"/>
<accession>A0A401W8I2</accession>
<dbReference type="AlphaFoldDB" id="A0A401W8I2"/>
<evidence type="ECO:0000313" key="2">
    <source>
        <dbReference type="EMBL" id="GCD45582.1"/>
    </source>
</evidence>
<protein>
    <submittedName>
        <fullName evidence="2">Uncharacterized protein</fullName>
    </submittedName>
</protein>
<evidence type="ECO:0000313" key="3">
    <source>
        <dbReference type="Proteomes" id="UP000286746"/>
    </source>
</evidence>
<name>A0A401W8I2_STREY</name>
<dbReference type="EMBL" id="BHZD01000001">
    <property type="protein sequence ID" value="GCD45582.1"/>
    <property type="molecule type" value="Genomic_DNA"/>
</dbReference>
<sequence>MPPTVTTPLPALPDGPTAGPDPAIPGPGVPGSAIPASAPPNGVPGGTPDPGAHGFLPERPPVRTMAGTWAGLSELAGAAATAPDTESARGLVARAGRDGELTALRQRVSRLSPRNADAASLRVAVIAAACGWSALDPVAPASPRTADAAFLDLWAAVAHRVDHQQFVALPTLALLNWAPERKPRRHLPIDQLARTEALVPVVRWSPQGQPLGRLDRLMLATTRLEAHGIWLLRLAGTLAGRAPADASTGTALRRLIRIQHALRAQLRSEAVALREAPACARQGAVLGALAEQGALEPPVFLAADAVLGTGGRRSGEGGRRQLRRHLPAGQRAWLTALDRHCAPVRTLAHRGGPDAAVYREAQESLIALRRTYAGLVHCAAHPGGPAAADRLNAVA</sequence>
<organism evidence="2 3">
    <name type="scientific">Streptomyces paromomycinus</name>
    <name type="common">Streptomyces rimosus subsp. paromomycinus</name>
    <dbReference type="NCBI Taxonomy" id="92743"/>
    <lineage>
        <taxon>Bacteria</taxon>
        <taxon>Bacillati</taxon>
        <taxon>Actinomycetota</taxon>
        <taxon>Actinomycetes</taxon>
        <taxon>Kitasatosporales</taxon>
        <taxon>Streptomycetaceae</taxon>
        <taxon>Streptomyces</taxon>
    </lineage>
</organism>
<gene>
    <name evidence="2" type="ORF">GKJPGBOP_05316</name>
</gene>